<organism evidence="1 2">
    <name type="scientific">Ancylostoma ceylanicum</name>
    <dbReference type="NCBI Taxonomy" id="53326"/>
    <lineage>
        <taxon>Eukaryota</taxon>
        <taxon>Metazoa</taxon>
        <taxon>Ecdysozoa</taxon>
        <taxon>Nematoda</taxon>
        <taxon>Chromadorea</taxon>
        <taxon>Rhabditida</taxon>
        <taxon>Rhabditina</taxon>
        <taxon>Rhabditomorpha</taxon>
        <taxon>Strongyloidea</taxon>
        <taxon>Ancylostomatidae</taxon>
        <taxon>Ancylostomatinae</taxon>
        <taxon>Ancylostoma</taxon>
    </lineage>
</organism>
<protein>
    <submittedName>
        <fullName evidence="1">Uncharacterized protein</fullName>
    </submittedName>
</protein>
<reference evidence="2" key="1">
    <citation type="journal article" date="2015" name="Nat. Genet.">
        <title>The genome and transcriptome of the zoonotic hookworm Ancylostoma ceylanicum identify infection-specific gene families.</title>
        <authorList>
            <person name="Schwarz E.M."/>
            <person name="Hu Y."/>
            <person name="Antoshechkin I."/>
            <person name="Miller M.M."/>
            <person name="Sternberg P.W."/>
            <person name="Aroian R.V."/>
        </authorList>
    </citation>
    <scope>NUCLEOTIDE SEQUENCE</scope>
    <source>
        <strain evidence="2">HY135</strain>
    </source>
</reference>
<evidence type="ECO:0000313" key="1">
    <source>
        <dbReference type="EMBL" id="EYC18039.1"/>
    </source>
</evidence>
<evidence type="ECO:0000313" key="2">
    <source>
        <dbReference type="Proteomes" id="UP000024635"/>
    </source>
</evidence>
<proteinExistence type="predicted"/>
<gene>
    <name evidence="1" type="primary">Acey_s0028.g1651</name>
    <name evidence="1" type="ORF">Y032_0028g1651</name>
</gene>
<accession>A0A016URM8</accession>
<dbReference type="AlphaFoldDB" id="A0A016URM8"/>
<dbReference type="EMBL" id="JARK01001364">
    <property type="protein sequence ID" value="EYC18039.1"/>
    <property type="molecule type" value="Genomic_DNA"/>
</dbReference>
<dbReference type="Proteomes" id="UP000024635">
    <property type="component" value="Unassembled WGS sequence"/>
</dbReference>
<comment type="caution">
    <text evidence="1">The sequence shown here is derived from an EMBL/GenBank/DDBJ whole genome shotgun (WGS) entry which is preliminary data.</text>
</comment>
<keyword evidence="2" id="KW-1185">Reference proteome</keyword>
<name>A0A016URM8_9BILA</name>
<sequence>MWNIFSTKKWTNTWENLWSSRAKFGKCNEWQTKISKLIKNQIGDFEKGRMYLHNGKKDESGSAETPKILAVKLTTQKHFGHFILDDLIY</sequence>